<dbReference type="InterPro" id="IPR019931">
    <property type="entry name" value="LPXTG_anchor"/>
</dbReference>
<name>A0A235B2S0_9BACL</name>
<evidence type="ECO:0000313" key="10">
    <source>
        <dbReference type="EMBL" id="OYD06583.1"/>
    </source>
</evidence>
<keyword evidence="2" id="KW-0134">Cell wall</keyword>
<keyword evidence="4 8" id="KW-0732">Signal</keyword>
<feature type="region of interest" description="Disordered" evidence="6">
    <location>
        <begin position="29"/>
        <end position="243"/>
    </location>
</feature>
<feature type="compositionally biased region" description="Acidic residues" evidence="6">
    <location>
        <begin position="66"/>
        <end position="97"/>
    </location>
</feature>
<keyword evidence="7" id="KW-1133">Transmembrane helix</keyword>
<keyword evidence="11" id="KW-1185">Reference proteome</keyword>
<comment type="subcellular location">
    <subcellularLocation>
        <location evidence="1">Secreted</location>
        <location evidence="1">Cell wall</location>
        <topology evidence="1">Peptidoglycan-anchor</topology>
    </subcellularLocation>
</comment>
<reference evidence="10 11" key="1">
    <citation type="submission" date="2017-07" db="EMBL/GenBank/DDBJ databases">
        <title>The genome sequence of Paludifilum halophilum highlights mechanisms for microbial adaptation to high salt environemnts.</title>
        <authorList>
            <person name="Belbahri L."/>
        </authorList>
    </citation>
    <scope>NUCLEOTIDE SEQUENCE [LARGE SCALE GENOMIC DNA]</scope>
    <source>
        <strain evidence="10 11">DSM 102817</strain>
    </source>
</reference>
<evidence type="ECO:0000256" key="5">
    <source>
        <dbReference type="ARBA" id="ARBA00023088"/>
    </source>
</evidence>
<proteinExistence type="predicted"/>
<feature type="domain" description="Gram-positive cocci surface proteins LPxTG" evidence="9">
    <location>
        <begin position="232"/>
        <end position="264"/>
    </location>
</feature>
<feature type="chain" id="PRO_5013302908" description="Gram-positive cocci surface proteins LPxTG domain-containing protein" evidence="8">
    <location>
        <begin position="29"/>
        <end position="270"/>
    </location>
</feature>
<feature type="signal peptide" evidence="8">
    <location>
        <begin position="1"/>
        <end position="28"/>
    </location>
</feature>
<feature type="transmembrane region" description="Helical" evidence="7">
    <location>
        <begin position="242"/>
        <end position="262"/>
    </location>
</feature>
<dbReference type="EMBL" id="NOWF01000011">
    <property type="protein sequence ID" value="OYD06583.1"/>
    <property type="molecule type" value="Genomic_DNA"/>
</dbReference>
<keyword evidence="7" id="KW-0812">Transmembrane</keyword>
<evidence type="ECO:0000256" key="7">
    <source>
        <dbReference type="SAM" id="Phobius"/>
    </source>
</evidence>
<dbReference type="Proteomes" id="UP000215459">
    <property type="component" value="Unassembled WGS sequence"/>
</dbReference>
<protein>
    <recommendedName>
        <fullName evidence="9">Gram-positive cocci surface proteins LPxTG domain-containing protein</fullName>
    </recommendedName>
</protein>
<feature type="compositionally biased region" description="Acidic residues" evidence="6">
    <location>
        <begin position="137"/>
        <end position="187"/>
    </location>
</feature>
<evidence type="ECO:0000256" key="3">
    <source>
        <dbReference type="ARBA" id="ARBA00022525"/>
    </source>
</evidence>
<dbReference type="AlphaFoldDB" id="A0A235B2S0"/>
<comment type="caution">
    <text evidence="10">The sequence shown here is derived from an EMBL/GenBank/DDBJ whole genome shotgun (WGS) entry which is preliminary data.</text>
</comment>
<feature type="compositionally biased region" description="Basic and acidic residues" evidence="6">
    <location>
        <begin position="211"/>
        <end position="222"/>
    </location>
</feature>
<evidence type="ECO:0000259" key="9">
    <source>
        <dbReference type="Pfam" id="PF00746"/>
    </source>
</evidence>
<evidence type="ECO:0000256" key="6">
    <source>
        <dbReference type="SAM" id="MobiDB-lite"/>
    </source>
</evidence>
<evidence type="ECO:0000256" key="8">
    <source>
        <dbReference type="SAM" id="SignalP"/>
    </source>
</evidence>
<gene>
    <name evidence="10" type="ORF">CHM34_15945</name>
</gene>
<keyword evidence="5" id="KW-0572">Peptidoglycan-anchor</keyword>
<evidence type="ECO:0000256" key="4">
    <source>
        <dbReference type="ARBA" id="ARBA00022729"/>
    </source>
</evidence>
<dbReference type="RefSeq" id="WP_094265597.1">
    <property type="nucleotide sequence ID" value="NZ_NOWF01000011.1"/>
</dbReference>
<evidence type="ECO:0000256" key="2">
    <source>
        <dbReference type="ARBA" id="ARBA00022512"/>
    </source>
</evidence>
<evidence type="ECO:0000313" key="11">
    <source>
        <dbReference type="Proteomes" id="UP000215459"/>
    </source>
</evidence>
<organism evidence="10 11">
    <name type="scientific">Paludifilum halophilum</name>
    <dbReference type="NCBI Taxonomy" id="1642702"/>
    <lineage>
        <taxon>Bacteria</taxon>
        <taxon>Bacillati</taxon>
        <taxon>Bacillota</taxon>
        <taxon>Bacilli</taxon>
        <taxon>Bacillales</taxon>
        <taxon>Thermoactinomycetaceae</taxon>
        <taxon>Paludifilum</taxon>
    </lineage>
</organism>
<accession>A0A235B2S0</accession>
<keyword evidence="3" id="KW-0964">Secreted</keyword>
<dbReference type="Pfam" id="PF00746">
    <property type="entry name" value="Gram_pos_anchor"/>
    <property type="match status" value="1"/>
</dbReference>
<sequence>MVVKRKAKVTTVASVTALGLMVANPVYASPSENIEDADTGVSVEAGLDEGLDVEIQSPDCIPGLPCDEDPGEEPGDNPGEEPGDNPGEEPGDNPGEEPGDHPGEEPGDNPGEEPGDHPGDNPGEEPGDNPGEPGDNPGEEPGDNPGEEPGDNPGEEPGDNPGEEPGDNPGEEPGDNPGEEPGDDPDNVIETPTPTDPPKEERPESVGQLENAKDQQKLSSDEKDGDNEEEEGKEMPDTSTSYPIQLAGGLMSALAGGLLLFARRLRIHKG</sequence>
<evidence type="ECO:0000256" key="1">
    <source>
        <dbReference type="ARBA" id="ARBA00004168"/>
    </source>
</evidence>
<feature type="compositionally biased region" description="Acidic residues" evidence="6">
    <location>
        <begin position="223"/>
        <end position="232"/>
    </location>
</feature>
<keyword evidence="7" id="KW-0472">Membrane</keyword>